<feature type="chain" id="PRO_5026910250" evidence="3">
    <location>
        <begin position="25"/>
        <end position="655"/>
    </location>
</feature>
<feature type="repeat" description="PPR" evidence="2">
    <location>
        <begin position="470"/>
        <end position="504"/>
    </location>
</feature>
<dbReference type="RefSeq" id="XP_010925535.2">
    <property type="nucleotide sequence ID" value="XM_010927233.3"/>
</dbReference>
<dbReference type="Pfam" id="PF13812">
    <property type="entry name" value="PPR_3"/>
    <property type="match status" value="1"/>
</dbReference>
<evidence type="ECO:0000256" key="2">
    <source>
        <dbReference type="PROSITE-ProRule" id="PRU00708"/>
    </source>
</evidence>
<dbReference type="Pfam" id="PF20431">
    <property type="entry name" value="E_motif"/>
    <property type="match status" value="1"/>
</dbReference>
<dbReference type="PANTHER" id="PTHR47926">
    <property type="entry name" value="PENTATRICOPEPTIDE REPEAT-CONTAINING PROTEIN"/>
    <property type="match status" value="1"/>
</dbReference>
<dbReference type="FunFam" id="1.25.40.10:FF:000344">
    <property type="entry name" value="Pentatricopeptide repeat-containing protein"/>
    <property type="match status" value="1"/>
</dbReference>
<dbReference type="GO" id="GO:0009451">
    <property type="term" value="P:RNA modification"/>
    <property type="evidence" value="ECO:0007669"/>
    <property type="project" value="InterPro"/>
</dbReference>
<sequence>MLAWSAWWQPSLFVLFTAIHCLIAWDVQPNVPMSREISKLVSNGRYREALSFYARIHAASIQPDSFTFPLLLKSCGNLQSIPQARQLHARIVRSGFQTDVYTATALTGAYMKLRLLQDALKVFDGIPNPTLPSFNAIISGFSQRGHFEESLRAFERLRMEGFRPNSVTIASVLPACGTLVQGKQLHGLSIKMGHESDGYVATALLTMYSNCAELGLARRVFQLIDEKNIVSYNAMISGFLQNGAFFLALNLFRELTTLHGRQINASTLLCILSVCSKLLALLLGKQIHCYYLKCEVGDDVKIETALLGMYCKCRAVELACRVFTKIKDRNLVTWNMMISGLLSNGFPEIAIKLFHRLRSEGLRPDMATWNVLICGFSQQGNVAEAYRFFTQMQLEGVVHPSLESITSLLQACSSISGLQHGKEIHCHVIRTRADYGDEYFQTALIDLYMKCGCSLHARRIFDSNERKSGDPALWNAMISGYGKNGDTNLAFEIFQAMIEQKVEPSSATFLGILSVCSHTGQVEKGWELFRMMSRDHGINPTAKHFGCMVDLLSRAGKLAEAWNLIQEIPEPSASVYSSLLGACGCYSDAALATVMADRLSELEPRSPTPLVILSNIYAGQERWNDVEKLRNMMLDRVLYKAPGCSWIGAQELQLT</sequence>
<dbReference type="Gene3D" id="1.25.40.10">
    <property type="entry name" value="Tetratricopeptide repeat domain"/>
    <property type="match status" value="4"/>
</dbReference>
<evidence type="ECO:0000256" key="1">
    <source>
        <dbReference type="ARBA" id="ARBA00022737"/>
    </source>
</evidence>
<dbReference type="InterPro" id="IPR046848">
    <property type="entry name" value="E_motif"/>
</dbReference>
<dbReference type="Proteomes" id="UP000504607">
    <property type="component" value="Chromosome 7"/>
</dbReference>
<proteinExistence type="predicted"/>
<keyword evidence="3" id="KW-0732">Signal</keyword>
<protein>
    <submittedName>
        <fullName evidence="5">Pentatricopeptide repeat-containing protein At2g02750</fullName>
    </submittedName>
</protein>
<dbReference type="OrthoDB" id="185373at2759"/>
<feature type="repeat" description="PPR" evidence="2">
    <location>
        <begin position="228"/>
        <end position="258"/>
    </location>
</feature>
<keyword evidence="1" id="KW-0677">Repeat</keyword>
<dbReference type="AlphaFoldDB" id="A0A6I9RMU2"/>
<dbReference type="InterPro" id="IPR046960">
    <property type="entry name" value="PPR_At4g14850-like_plant"/>
</dbReference>
<dbReference type="InParanoid" id="A0A6I9RMU2"/>
<evidence type="ECO:0000313" key="5">
    <source>
        <dbReference type="RefSeq" id="XP_010925535.2"/>
    </source>
</evidence>
<reference evidence="5" key="1">
    <citation type="submission" date="2025-08" db="UniProtKB">
        <authorList>
            <consortium name="RefSeq"/>
        </authorList>
    </citation>
    <scope>IDENTIFICATION</scope>
</reference>
<dbReference type="Pfam" id="PF01535">
    <property type="entry name" value="PPR"/>
    <property type="match status" value="1"/>
</dbReference>
<dbReference type="NCBIfam" id="TIGR00756">
    <property type="entry name" value="PPR"/>
    <property type="match status" value="5"/>
</dbReference>
<evidence type="ECO:0000313" key="4">
    <source>
        <dbReference type="Proteomes" id="UP000504607"/>
    </source>
</evidence>
<dbReference type="PROSITE" id="PS51375">
    <property type="entry name" value="PPR"/>
    <property type="match status" value="5"/>
</dbReference>
<name>A0A6I9RMU2_ELAGV</name>
<keyword evidence="4" id="KW-1185">Reference proteome</keyword>
<dbReference type="Pfam" id="PF13041">
    <property type="entry name" value="PPR_2"/>
    <property type="match status" value="2"/>
</dbReference>
<dbReference type="InterPro" id="IPR011990">
    <property type="entry name" value="TPR-like_helical_dom_sf"/>
</dbReference>
<feature type="repeat" description="PPR" evidence="2">
    <location>
        <begin position="130"/>
        <end position="164"/>
    </location>
</feature>
<dbReference type="GeneID" id="105048044"/>
<dbReference type="KEGG" id="egu:105048044"/>
<dbReference type="GO" id="GO:0003723">
    <property type="term" value="F:RNA binding"/>
    <property type="evidence" value="ECO:0007669"/>
    <property type="project" value="InterPro"/>
</dbReference>
<feature type="repeat" description="PPR" evidence="2">
    <location>
        <begin position="365"/>
        <end position="399"/>
    </location>
</feature>
<gene>
    <name evidence="5" type="primary">LOC105048044</name>
</gene>
<organism evidence="4 5">
    <name type="scientific">Elaeis guineensis var. tenera</name>
    <name type="common">Oil palm</name>
    <dbReference type="NCBI Taxonomy" id="51953"/>
    <lineage>
        <taxon>Eukaryota</taxon>
        <taxon>Viridiplantae</taxon>
        <taxon>Streptophyta</taxon>
        <taxon>Embryophyta</taxon>
        <taxon>Tracheophyta</taxon>
        <taxon>Spermatophyta</taxon>
        <taxon>Magnoliopsida</taxon>
        <taxon>Liliopsida</taxon>
        <taxon>Arecaceae</taxon>
        <taxon>Arecoideae</taxon>
        <taxon>Cocoseae</taxon>
        <taxon>Elaeidinae</taxon>
        <taxon>Elaeis</taxon>
    </lineage>
</organism>
<evidence type="ECO:0000256" key="3">
    <source>
        <dbReference type="SAM" id="SignalP"/>
    </source>
</evidence>
<feature type="repeat" description="PPR" evidence="2">
    <location>
        <begin position="330"/>
        <end position="364"/>
    </location>
</feature>
<dbReference type="FunFam" id="1.25.40.10:FF:000351">
    <property type="entry name" value="Pentatricopeptide repeat-containing protein"/>
    <property type="match status" value="1"/>
</dbReference>
<accession>A0A6I9RMU2</accession>
<dbReference type="FunFam" id="1.25.40.10:FF:000090">
    <property type="entry name" value="Pentatricopeptide repeat-containing protein, chloroplastic"/>
    <property type="match status" value="1"/>
</dbReference>
<dbReference type="PANTHER" id="PTHR47926:SF424">
    <property type="entry name" value="PENTACOTRIPEPTIDE-REPEAT REGION OF PRORP DOMAIN-CONTAINING PROTEIN"/>
    <property type="match status" value="1"/>
</dbReference>
<feature type="signal peptide" evidence="3">
    <location>
        <begin position="1"/>
        <end position="24"/>
    </location>
</feature>
<dbReference type="InterPro" id="IPR002885">
    <property type="entry name" value="PPR_rpt"/>
</dbReference>